<feature type="region of interest" description="Disordered" evidence="1">
    <location>
        <begin position="37"/>
        <end position="68"/>
    </location>
</feature>
<feature type="signal peptide" evidence="2">
    <location>
        <begin position="1"/>
        <end position="24"/>
    </location>
</feature>
<evidence type="ECO:0000256" key="2">
    <source>
        <dbReference type="SAM" id="SignalP"/>
    </source>
</evidence>
<evidence type="ECO:0000313" key="3">
    <source>
        <dbReference type="EMBL" id="TKD08558.1"/>
    </source>
</evidence>
<protein>
    <submittedName>
        <fullName evidence="3">Uncharacterized protein</fullName>
    </submittedName>
</protein>
<dbReference type="Proteomes" id="UP000309215">
    <property type="component" value="Unassembled WGS sequence"/>
</dbReference>
<reference evidence="3 4" key="1">
    <citation type="submission" date="2019-04" db="EMBL/GenBank/DDBJ databases">
        <authorList>
            <person name="Li Y."/>
            <person name="Wang J."/>
        </authorList>
    </citation>
    <scope>NUCLEOTIDE SEQUENCE [LARGE SCALE GENOMIC DNA]</scope>
    <source>
        <strain evidence="3 4">DSM 14668</strain>
    </source>
</reference>
<organism evidence="3 4">
    <name type="scientific">Polyangium fumosum</name>
    <dbReference type="NCBI Taxonomy" id="889272"/>
    <lineage>
        <taxon>Bacteria</taxon>
        <taxon>Pseudomonadati</taxon>
        <taxon>Myxococcota</taxon>
        <taxon>Polyangia</taxon>
        <taxon>Polyangiales</taxon>
        <taxon>Polyangiaceae</taxon>
        <taxon>Polyangium</taxon>
    </lineage>
</organism>
<feature type="chain" id="PRO_5020712518" evidence="2">
    <location>
        <begin position="25"/>
        <end position="293"/>
    </location>
</feature>
<dbReference type="OrthoDB" id="5495071at2"/>
<gene>
    <name evidence="3" type="ORF">E8A74_14820</name>
</gene>
<evidence type="ECO:0000256" key="1">
    <source>
        <dbReference type="SAM" id="MobiDB-lite"/>
    </source>
</evidence>
<dbReference type="AlphaFoldDB" id="A0A4U1JDI1"/>
<evidence type="ECO:0000313" key="4">
    <source>
        <dbReference type="Proteomes" id="UP000309215"/>
    </source>
</evidence>
<proteinExistence type="predicted"/>
<keyword evidence="2" id="KW-0732">Signal</keyword>
<accession>A0A4U1JDI1</accession>
<name>A0A4U1JDI1_9BACT</name>
<keyword evidence="4" id="KW-1185">Reference proteome</keyword>
<sequence>MRFFRDCFATFASTCVAARPFVFALLVALATSACSGTGDGGTGDPPSKPAADPCGGGDRLPDVVGEPTWVDPTQAMSKSCSYPPDRPVNLSGLRIVAIDRYDETGNGASGNYYVQDGCADPIGPYAGMTVYAPSFSPPDLRLAVGDVVDVLGNLMEFAGPTSGPFPQCRTLPEIGGTMTFRFELGSALPAKTIPTTDLKTYEGARQYLGMLVRIENVAIADKAYESSGRYSAPIDVGGGISQIDVPSISNELFDLKNEGPLLAEGVKFKSVTGVVTYFYGFKLAPRSAADFEL</sequence>
<dbReference type="EMBL" id="SSMQ01000013">
    <property type="protein sequence ID" value="TKD08558.1"/>
    <property type="molecule type" value="Genomic_DNA"/>
</dbReference>
<dbReference type="RefSeq" id="WP_136929653.1">
    <property type="nucleotide sequence ID" value="NZ_SSMQ01000013.1"/>
</dbReference>
<comment type="caution">
    <text evidence="3">The sequence shown here is derived from an EMBL/GenBank/DDBJ whole genome shotgun (WGS) entry which is preliminary data.</text>
</comment>
<dbReference type="PROSITE" id="PS51257">
    <property type="entry name" value="PROKAR_LIPOPROTEIN"/>
    <property type="match status" value="1"/>
</dbReference>